<proteinExistence type="predicted"/>
<protein>
    <submittedName>
        <fullName evidence="1">Uncharacterized protein</fullName>
    </submittedName>
</protein>
<evidence type="ECO:0000313" key="1">
    <source>
        <dbReference type="EMBL" id="SEN60743.1"/>
    </source>
</evidence>
<dbReference type="EMBL" id="FOCF01000009">
    <property type="protein sequence ID" value="SEN60743.1"/>
    <property type="molecule type" value="Genomic_DNA"/>
</dbReference>
<dbReference type="STRING" id="1166340.SAMN05192583_3135"/>
<gene>
    <name evidence="1" type="ORF">SAMN05192583_3135</name>
</gene>
<organism evidence="1 2">
    <name type="scientific">Sphingomonas gellani</name>
    <dbReference type="NCBI Taxonomy" id="1166340"/>
    <lineage>
        <taxon>Bacteria</taxon>
        <taxon>Pseudomonadati</taxon>
        <taxon>Pseudomonadota</taxon>
        <taxon>Alphaproteobacteria</taxon>
        <taxon>Sphingomonadales</taxon>
        <taxon>Sphingomonadaceae</taxon>
        <taxon>Sphingomonas</taxon>
    </lineage>
</organism>
<evidence type="ECO:0000313" key="2">
    <source>
        <dbReference type="Proteomes" id="UP000199206"/>
    </source>
</evidence>
<name>A0A1H8HX01_9SPHN</name>
<accession>A0A1H8HX01</accession>
<dbReference type="Proteomes" id="UP000199206">
    <property type="component" value="Unassembled WGS sequence"/>
</dbReference>
<reference evidence="2" key="1">
    <citation type="submission" date="2016-10" db="EMBL/GenBank/DDBJ databases">
        <authorList>
            <person name="Varghese N."/>
            <person name="Submissions S."/>
        </authorList>
    </citation>
    <scope>NUCLEOTIDE SEQUENCE [LARGE SCALE GENOMIC DNA]</scope>
    <source>
        <strain evidence="2">S6-262</strain>
    </source>
</reference>
<dbReference type="RefSeq" id="WP_093666662.1">
    <property type="nucleotide sequence ID" value="NZ_FOCF01000009.1"/>
</dbReference>
<dbReference type="AlphaFoldDB" id="A0A1H8HX01"/>
<keyword evidence="2" id="KW-1185">Reference proteome</keyword>
<sequence length="142" mass="15199">MAGIDREAETRARLLETGRRAAETLGRSVADKPDDAPIETNIASLRGLAEVMSSLVDDAHRCGGIDCMGRSVDGVKLWVTRDRFEALERQAVRYGAALAAIAQAGETAGGDMDMLVDWQGTVRALSQVARRTLDAAPRDDTG</sequence>
<dbReference type="OrthoDB" id="10008708at2"/>